<keyword evidence="3" id="KW-1185">Reference proteome</keyword>
<comment type="caution">
    <text evidence="2">The sequence shown here is derived from an EMBL/GenBank/DDBJ whole genome shotgun (WGS) entry which is preliminary data.</text>
</comment>
<name>W4QFA7_9BACI</name>
<feature type="compositionally biased region" description="Basic and acidic residues" evidence="1">
    <location>
        <begin position="62"/>
        <end position="72"/>
    </location>
</feature>
<accession>W4QFA7</accession>
<dbReference type="RefSeq" id="WP_148296469.1">
    <property type="nucleotide sequence ID" value="NZ_BAUU01000013.1"/>
</dbReference>
<dbReference type="STRING" id="1236971.JCM9152_2182"/>
<dbReference type="EMBL" id="BAUU01000013">
    <property type="protein sequence ID" value="GAE30766.1"/>
    <property type="molecule type" value="Genomic_DNA"/>
</dbReference>
<reference evidence="2" key="1">
    <citation type="journal article" date="2014" name="Genome Announc.">
        <title>Draft Genome Sequences of Three Alkaliphilic Bacillus Strains, Bacillus wakoensis JCM 9140T, Bacillus akibai JCM 9157T, and Bacillus hemicellulosilyticus JCM 9152T.</title>
        <authorList>
            <person name="Yuki M."/>
            <person name="Oshima K."/>
            <person name="Suda W."/>
            <person name="Oshida Y."/>
            <person name="Kitamura K."/>
            <person name="Iida T."/>
            <person name="Hattori M."/>
            <person name="Ohkuma M."/>
        </authorList>
    </citation>
    <scope>NUCLEOTIDE SEQUENCE [LARGE SCALE GENOMIC DNA]</scope>
    <source>
        <strain evidence="2">JCM 9152</strain>
    </source>
</reference>
<organism evidence="2 3">
    <name type="scientific">Halalkalibacter hemicellulosilyticusJCM 9152</name>
    <dbReference type="NCBI Taxonomy" id="1236971"/>
    <lineage>
        <taxon>Bacteria</taxon>
        <taxon>Bacillati</taxon>
        <taxon>Bacillota</taxon>
        <taxon>Bacilli</taxon>
        <taxon>Bacillales</taxon>
        <taxon>Bacillaceae</taxon>
        <taxon>Halalkalibacter</taxon>
    </lineage>
</organism>
<proteinExistence type="predicted"/>
<sequence length="101" mass="12123">MKVEQEVVDKFIKKVVKKYPFQFIKNDKEAIKELVTKFKKVVEKFIEEEEKRYKESHNHINRKVDALRKTNSPEDSLQTDSHLTQPFVESKNDINKVKIFK</sequence>
<evidence type="ECO:0000256" key="1">
    <source>
        <dbReference type="SAM" id="MobiDB-lite"/>
    </source>
</evidence>
<evidence type="ECO:0000313" key="3">
    <source>
        <dbReference type="Proteomes" id="UP000018895"/>
    </source>
</evidence>
<dbReference type="Proteomes" id="UP000018895">
    <property type="component" value="Unassembled WGS sequence"/>
</dbReference>
<feature type="region of interest" description="Disordered" evidence="1">
    <location>
        <begin position="62"/>
        <end position="82"/>
    </location>
</feature>
<gene>
    <name evidence="2" type="ORF">JCM9152_2182</name>
</gene>
<feature type="compositionally biased region" description="Polar residues" evidence="1">
    <location>
        <begin position="73"/>
        <end position="82"/>
    </location>
</feature>
<protein>
    <submittedName>
        <fullName evidence="2">Uncharacterized protein</fullName>
    </submittedName>
</protein>
<evidence type="ECO:0000313" key="2">
    <source>
        <dbReference type="EMBL" id="GAE30766.1"/>
    </source>
</evidence>
<dbReference type="AlphaFoldDB" id="W4QFA7"/>